<keyword evidence="5 9" id="KW-0963">Cytoplasm</keyword>
<feature type="binding site" evidence="9">
    <location>
        <position position="66"/>
    </location>
    <ligand>
        <name>S-adenosyl-L-methionine</name>
        <dbReference type="ChEBI" id="CHEBI:59789"/>
    </ligand>
</feature>
<dbReference type="NCBIfam" id="TIGR03840">
    <property type="entry name" value="TMPT_Se_Te"/>
    <property type="match status" value="1"/>
</dbReference>
<feature type="binding site" evidence="9">
    <location>
        <position position="123"/>
    </location>
    <ligand>
        <name>S-adenosyl-L-methionine</name>
        <dbReference type="ChEBI" id="CHEBI:59789"/>
    </ligand>
</feature>
<reference evidence="11" key="1">
    <citation type="submission" date="2016-01" db="EMBL/GenBank/DDBJ databases">
        <title>Complete genome sequence of Microbulbifer sp. CCB-MM1, a halophile isolated from Matang Mangrove Forest, Perak.</title>
        <authorList>
            <person name="Moh T.H."/>
            <person name="Dinesh B."/>
            <person name="Lau N.-S."/>
            <person name="Go F."/>
            <person name="Alexander Chong S.-C."/>
        </authorList>
    </citation>
    <scope>NUCLEOTIDE SEQUENCE [LARGE SCALE GENOMIC DNA]</scope>
    <source>
        <strain evidence="11">CCB-MM1</strain>
    </source>
</reference>
<dbReference type="Proteomes" id="UP000095672">
    <property type="component" value="Chromosome"/>
</dbReference>
<dbReference type="PROSITE" id="PS51585">
    <property type="entry name" value="SAM_MT_TPMT"/>
    <property type="match status" value="1"/>
</dbReference>
<gene>
    <name evidence="9 10" type="primary">tpm</name>
    <name evidence="10" type="ORF">AUP74_02666</name>
</gene>
<evidence type="ECO:0000256" key="1">
    <source>
        <dbReference type="ARBA" id="ARBA00000903"/>
    </source>
</evidence>
<evidence type="ECO:0000256" key="5">
    <source>
        <dbReference type="ARBA" id="ARBA00022490"/>
    </source>
</evidence>
<dbReference type="AlphaFoldDB" id="A0A1C9WA92"/>
<comment type="similarity">
    <text evidence="3 9">Belongs to the class I-like SAM-binding methyltransferase superfamily. TPMT family.</text>
</comment>
<comment type="catalytic activity">
    <reaction evidence="1 9">
        <text>S-adenosyl-L-methionine + a thiopurine = S-adenosyl-L-homocysteine + a thiopurine S-methylether.</text>
        <dbReference type="EC" id="2.1.1.67"/>
    </reaction>
</comment>
<evidence type="ECO:0000256" key="9">
    <source>
        <dbReference type="HAMAP-Rule" id="MF_00812"/>
    </source>
</evidence>
<proteinExistence type="inferred from homology"/>
<feature type="binding site" evidence="9">
    <location>
        <position position="10"/>
    </location>
    <ligand>
        <name>S-adenosyl-L-methionine</name>
        <dbReference type="ChEBI" id="CHEBI:59789"/>
    </ligand>
</feature>
<evidence type="ECO:0000256" key="4">
    <source>
        <dbReference type="ARBA" id="ARBA00011905"/>
    </source>
</evidence>
<dbReference type="Gene3D" id="3.40.50.150">
    <property type="entry name" value="Vaccinia Virus protein VP39"/>
    <property type="match status" value="1"/>
</dbReference>
<dbReference type="KEGG" id="micc:AUP74_02666"/>
<dbReference type="InterPro" id="IPR008854">
    <property type="entry name" value="TPMT"/>
</dbReference>
<dbReference type="OrthoDB" id="9778208at2"/>
<organism evidence="10 11">
    <name type="scientific">Microbulbifer aggregans</name>
    <dbReference type="NCBI Taxonomy" id="1769779"/>
    <lineage>
        <taxon>Bacteria</taxon>
        <taxon>Pseudomonadati</taxon>
        <taxon>Pseudomonadota</taxon>
        <taxon>Gammaproteobacteria</taxon>
        <taxon>Cellvibrionales</taxon>
        <taxon>Microbulbiferaceae</taxon>
        <taxon>Microbulbifer</taxon>
    </lineage>
</organism>
<dbReference type="RefSeq" id="WP_069947983.1">
    <property type="nucleotide sequence ID" value="NZ_CP014143.1"/>
</dbReference>
<dbReference type="GO" id="GO:0010038">
    <property type="term" value="P:response to metal ion"/>
    <property type="evidence" value="ECO:0007669"/>
    <property type="project" value="InterPro"/>
</dbReference>
<dbReference type="EMBL" id="CP014143">
    <property type="protein sequence ID" value="AOS98062.1"/>
    <property type="molecule type" value="Genomic_DNA"/>
</dbReference>
<dbReference type="NCBIfam" id="NF009732">
    <property type="entry name" value="PRK13255.1"/>
    <property type="match status" value="1"/>
</dbReference>
<dbReference type="PIRSF" id="PIRSF023956">
    <property type="entry name" value="Thiopurine_S-methyltransferase"/>
    <property type="match status" value="1"/>
</dbReference>
<feature type="binding site" evidence="9">
    <location>
        <position position="45"/>
    </location>
    <ligand>
        <name>S-adenosyl-L-methionine</name>
        <dbReference type="ChEBI" id="CHEBI:59789"/>
    </ligand>
</feature>
<dbReference type="GO" id="GO:0032259">
    <property type="term" value="P:methylation"/>
    <property type="evidence" value="ECO:0007669"/>
    <property type="project" value="UniProtKB-KW"/>
</dbReference>
<evidence type="ECO:0000256" key="6">
    <source>
        <dbReference type="ARBA" id="ARBA00022603"/>
    </source>
</evidence>
<evidence type="ECO:0000256" key="3">
    <source>
        <dbReference type="ARBA" id="ARBA00008145"/>
    </source>
</evidence>
<evidence type="ECO:0000313" key="10">
    <source>
        <dbReference type="EMBL" id="AOS98062.1"/>
    </source>
</evidence>
<evidence type="ECO:0000313" key="11">
    <source>
        <dbReference type="Proteomes" id="UP000095672"/>
    </source>
</evidence>
<evidence type="ECO:0000256" key="8">
    <source>
        <dbReference type="ARBA" id="ARBA00022691"/>
    </source>
</evidence>
<name>A0A1C9WA92_9GAMM</name>
<keyword evidence="7 9" id="KW-0808">Transferase</keyword>
<dbReference type="PANTHER" id="PTHR10259">
    <property type="entry name" value="THIOPURINE S-METHYLTRANSFERASE"/>
    <property type="match status" value="1"/>
</dbReference>
<dbReference type="HAMAP" id="MF_00812">
    <property type="entry name" value="Thiopur_methtran"/>
    <property type="match status" value="1"/>
</dbReference>
<comment type="subcellular location">
    <subcellularLocation>
        <location evidence="2 9">Cytoplasm</location>
    </subcellularLocation>
</comment>
<dbReference type="InterPro" id="IPR025835">
    <property type="entry name" value="Thiopurine_S-MeTrfase"/>
</dbReference>
<dbReference type="PATRIC" id="fig|1769779.3.peg.2657"/>
<evidence type="ECO:0000256" key="7">
    <source>
        <dbReference type="ARBA" id="ARBA00022679"/>
    </source>
</evidence>
<evidence type="ECO:0000256" key="2">
    <source>
        <dbReference type="ARBA" id="ARBA00004496"/>
    </source>
</evidence>
<sequence>MEPEFWHQRWQDNEIGFHESKANPALVRNLELLGLKKASRFFLPLCGKTLDIGWLLSKGHRVAGAELSQMAVDQLFDELKVEPEISILGDLKLYQAPGLDLFCGDIFDLTAEILGPVDAIFDRAALVALPEAMRERYVSHLMEISARAPQLLVTFVYDQALMPGPPFSVSDEEVGRHYDDHYHLRQIENKAIPDGLKGLVPAEQHVWLLNHAT</sequence>
<keyword evidence="8 9" id="KW-0949">S-adenosyl-L-methionine</keyword>
<dbReference type="STRING" id="1769779.AUP74_02666"/>
<dbReference type="EC" id="2.1.1.67" evidence="4 9"/>
<dbReference type="PANTHER" id="PTHR10259:SF11">
    <property type="entry name" value="THIOPURINE S-METHYLTRANSFERASE"/>
    <property type="match status" value="1"/>
</dbReference>
<keyword evidence="6 9" id="KW-0489">Methyltransferase</keyword>
<dbReference type="InterPro" id="IPR022474">
    <property type="entry name" value="Thiopur_S-MeTfrase_Se/Te_detox"/>
</dbReference>
<keyword evidence="11" id="KW-1185">Reference proteome</keyword>
<dbReference type="GO" id="GO:0005737">
    <property type="term" value="C:cytoplasm"/>
    <property type="evidence" value="ECO:0007669"/>
    <property type="project" value="UniProtKB-SubCell"/>
</dbReference>
<dbReference type="SUPFAM" id="SSF53335">
    <property type="entry name" value="S-adenosyl-L-methionine-dependent methyltransferases"/>
    <property type="match status" value="1"/>
</dbReference>
<dbReference type="InterPro" id="IPR029063">
    <property type="entry name" value="SAM-dependent_MTases_sf"/>
</dbReference>
<dbReference type="Pfam" id="PF05724">
    <property type="entry name" value="TPMT"/>
    <property type="match status" value="1"/>
</dbReference>
<dbReference type="FunFam" id="3.40.50.150:FF:000101">
    <property type="entry name" value="Thiopurine S-methyltransferase"/>
    <property type="match status" value="1"/>
</dbReference>
<dbReference type="GO" id="GO:0008119">
    <property type="term" value="F:thiopurine S-methyltransferase activity"/>
    <property type="evidence" value="ECO:0007669"/>
    <property type="project" value="UniProtKB-UniRule"/>
</dbReference>
<protein>
    <recommendedName>
        <fullName evidence="4 9">Thiopurine S-methyltransferase</fullName>
        <ecNumber evidence="4 9">2.1.1.67</ecNumber>
    </recommendedName>
    <alternativeName>
        <fullName evidence="9">Thiopurine methyltransferase</fullName>
    </alternativeName>
</protein>
<accession>A0A1C9WA92</accession>